<keyword evidence="5" id="KW-1185">Reference proteome</keyword>
<accession>A0AAE4L3B9</accession>
<keyword evidence="1" id="KW-0547">Nucleotide-binding</keyword>
<dbReference type="Proteomes" id="UP001269061">
    <property type="component" value="Unassembled WGS sequence"/>
</dbReference>
<proteinExistence type="inferred from homology"/>
<organism evidence="2 4">
    <name type="scientific">Enterococcus pseudoavium</name>
    <dbReference type="NCBI Taxonomy" id="44007"/>
    <lineage>
        <taxon>Bacteria</taxon>
        <taxon>Bacillati</taxon>
        <taxon>Bacillota</taxon>
        <taxon>Bacilli</taxon>
        <taxon>Lactobacillales</taxon>
        <taxon>Enterococcaceae</taxon>
        <taxon>Enterococcus</taxon>
    </lineage>
</organism>
<reference evidence="2 5" key="1">
    <citation type="submission" date="2023-03" db="EMBL/GenBank/DDBJ databases">
        <authorList>
            <person name="Shen W."/>
            <person name="Cai J."/>
        </authorList>
    </citation>
    <scope>NUCLEOTIDE SEQUENCE</scope>
    <source>
        <strain evidence="2">P69-2</strain>
        <strain evidence="3 5">Y59</strain>
    </source>
</reference>
<dbReference type="Proteomes" id="UP001180842">
    <property type="component" value="Unassembled WGS sequence"/>
</dbReference>
<name>A0AAE4L3B9_9ENTE</name>
<dbReference type="EMBL" id="JARQAI010000019">
    <property type="protein sequence ID" value="MDT2737733.1"/>
    <property type="molecule type" value="Genomic_DNA"/>
</dbReference>
<dbReference type="InterPro" id="IPR027417">
    <property type="entry name" value="P-loop_NTPase"/>
</dbReference>
<dbReference type="PANTHER" id="PTHR40453:SF1">
    <property type="entry name" value="PROTEIN YOEF"/>
    <property type="match status" value="1"/>
</dbReference>
<evidence type="ECO:0000313" key="2">
    <source>
        <dbReference type="EMBL" id="MDT2737733.1"/>
    </source>
</evidence>
<dbReference type="InterPro" id="IPR012381">
    <property type="entry name" value="EutP_PduV"/>
</dbReference>
<dbReference type="Pfam" id="PF10662">
    <property type="entry name" value="PduV-EutP"/>
    <property type="match status" value="1"/>
</dbReference>
<gene>
    <name evidence="2" type="ORF">P7H00_11490</name>
    <name evidence="3" type="ORF">P7H46_10880</name>
</gene>
<dbReference type="Gene3D" id="3.40.50.300">
    <property type="entry name" value="P-loop containing nucleotide triphosphate hydrolases"/>
    <property type="match status" value="1"/>
</dbReference>
<dbReference type="RefSeq" id="WP_067624150.1">
    <property type="nucleotide sequence ID" value="NZ_BAAAXL010000019.1"/>
</dbReference>
<protein>
    <submittedName>
        <fullName evidence="2">EutP/PduV family microcompartment system protein</fullName>
    </submittedName>
</protein>
<sequence length="144" mass="15750">MRKIILMGAVGCGKTTLCQALKGEALSYNKTQAVSYYPDMIDTPGEFILHRQYYSALSVSAADAEVVCIVQSVTELEQVFSPGFASMFPKQVVGIVSKTDLAQNDEQIEQIRQQLEAAGAEKIFYASSVNQAGLEELRSFLEGE</sequence>
<dbReference type="NCBIfam" id="TIGR02528">
    <property type="entry name" value="EutP"/>
    <property type="match status" value="1"/>
</dbReference>
<dbReference type="PANTHER" id="PTHR40453">
    <property type="entry name" value="PROTEIN YOEF"/>
    <property type="match status" value="1"/>
</dbReference>
<evidence type="ECO:0000256" key="1">
    <source>
        <dbReference type="PIRNR" id="PIRNR036409"/>
    </source>
</evidence>
<evidence type="ECO:0000313" key="5">
    <source>
        <dbReference type="Proteomes" id="UP001269061"/>
    </source>
</evidence>
<dbReference type="CDD" id="cd00882">
    <property type="entry name" value="Ras_like_GTPase"/>
    <property type="match status" value="1"/>
</dbReference>
<dbReference type="AlphaFoldDB" id="A0AAE4L3B9"/>
<comment type="caution">
    <text evidence="2">The sequence shown here is derived from an EMBL/GenBank/DDBJ whole genome shotgun (WGS) entry which is preliminary data.</text>
</comment>
<dbReference type="GO" id="GO:0006576">
    <property type="term" value="P:biogenic amine metabolic process"/>
    <property type="evidence" value="ECO:0007669"/>
    <property type="project" value="InterPro"/>
</dbReference>
<evidence type="ECO:0000313" key="3">
    <source>
        <dbReference type="EMBL" id="MDT2771344.1"/>
    </source>
</evidence>
<dbReference type="EMBL" id="JARQAZ010000008">
    <property type="protein sequence ID" value="MDT2771344.1"/>
    <property type="molecule type" value="Genomic_DNA"/>
</dbReference>
<evidence type="ECO:0000313" key="4">
    <source>
        <dbReference type="Proteomes" id="UP001180842"/>
    </source>
</evidence>
<dbReference type="PIRSF" id="PIRSF036409">
    <property type="entry name" value="EutP_PduV"/>
    <property type="match status" value="1"/>
</dbReference>
<dbReference type="SUPFAM" id="SSF52540">
    <property type="entry name" value="P-loop containing nucleoside triphosphate hydrolases"/>
    <property type="match status" value="1"/>
</dbReference>
<comment type="similarity">
    <text evidence="1">Belongs to the EutP/PduV family.</text>
</comment>
<dbReference type="GO" id="GO:0005524">
    <property type="term" value="F:ATP binding"/>
    <property type="evidence" value="ECO:0007669"/>
    <property type="project" value="UniProtKB-UniRule"/>
</dbReference>